<dbReference type="eggNOG" id="ENOG502THTS">
    <property type="taxonomic scope" value="Eukaryota"/>
</dbReference>
<keyword evidence="2" id="KW-1185">Reference proteome</keyword>
<dbReference type="AlphaFoldDB" id="A0A1I7UZL7"/>
<accession>A0A1I7UZL7</accession>
<sequence>MHPIFGKSGGNLYKLRDIIHPKPAVKEHEILDIFTRRQNWKRQSDAPINRTTVIPTWQSYSKYYSLRQSTVIPNYRILPKSNISMAQCRALAPVPPAPFTPRRRIQNRIPRHQPCLVHVNQSKWTCQKNLPSVIYETTPIYTVVPPRGFGKTKGMGRSGGEKRQKRQTERFDVCGKKASQSMRTISKPTDQCHSRHFSKFTPRRKHIAYKAPLPCKVPTYKPTMPKQSFKPSSDDWHQQRSLHRAQLRSRA</sequence>
<name>A0A1I7UZL7_9PELO</name>
<reference evidence="3" key="1">
    <citation type="submission" date="2016-11" db="UniProtKB">
        <authorList>
            <consortium name="WormBaseParasite"/>
        </authorList>
    </citation>
    <scope>IDENTIFICATION</scope>
</reference>
<feature type="compositionally biased region" description="Polar residues" evidence="1">
    <location>
        <begin position="178"/>
        <end position="191"/>
    </location>
</feature>
<organism evidence="2 3">
    <name type="scientific">Caenorhabditis tropicalis</name>
    <dbReference type="NCBI Taxonomy" id="1561998"/>
    <lineage>
        <taxon>Eukaryota</taxon>
        <taxon>Metazoa</taxon>
        <taxon>Ecdysozoa</taxon>
        <taxon>Nematoda</taxon>
        <taxon>Chromadorea</taxon>
        <taxon>Rhabditida</taxon>
        <taxon>Rhabditina</taxon>
        <taxon>Rhabditomorpha</taxon>
        <taxon>Rhabditoidea</taxon>
        <taxon>Rhabditidae</taxon>
        <taxon>Peloderinae</taxon>
        <taxon>Caenorhabditis</taxon>
    </lineage>
</organism>
<evidence type="ECO:0000313" key="2">
    <source>
        <dbReference type="Proteomes" id="UP000095282"/>
    </source>
</evidence>
<dbReference type="Proteomes" id="UP000095282">
    <property type="component" value="Unplaced"/>
</dbReference>
<feature type="region of interest" description="Disordered" evidence="1">
    <location>
        <begin position="219"/>
        <end position="251"/>
    </location>
</feature>
<feature type="region of interest" description="Disordered" evidence="1">
    <location>
        <begin position="149"/>
        <end position="195"/>
    </location>
</feature>
<feature type="compositionally biased region" description="Basic residues" evidence="1">
    <location>
        <begin position="240"/>
        <end position="251"/>
    </location>
</feature>
<proteinExistence type="predicted"/>
<protein>
    <submittedName>
        <fullName evidence="3">Uncharacterized protein</fullName>
    </submittedName>
</protein>
<evidence type="ECO:0000313" key="3">
    <source>
        <dbReference type="WBParaSite" id="Csp11.Scaffold630.g20928.t1"/>
    </source>
</evidence>
<evidence type="ECO:0000256" key="1">
    <source>
        <dbReference type="SAM" id="MobiDB-lite"/>
    </source>
</evidence>
<feature type="compositionally biased region" description="Basic and acidic residues" evidence="1">
    <location>
        <begin position="159"/>
        <end position="175"/>
    </location>
</feature>
<dbReference type="WBParaSite" id="Csp11.Scaffold630.g20928.t1">
    <property type="protein sequence ID" value="Csp11.Scaffold630.g20928.t1"/>
    <property type="gene ID" value="Csp11.Scaffold630.g20928"/>
</dbReference>